<dbReference type="Pfam" id="PF15611">
    <property type="entry name" value="EH_Signature"/>
    <property type="match status" value="1"/>
</dbReference>
<accession>A0A2S3WIW8</accession>
<dbReference type="InterPro" id="IPR028943">
    <property type="entry name" value="ZorC_EH_Signature_dom"/>
</dbReference>
<proteinExistence type="predicted"/>
<feature type="domain" description="Zorya protein ZorC EH" evidence="1">
    <location>
        <begin position="88"/>
        <end position="469"/>
    </location>
</feature>
<evidence type="ECO:0000313" key="3">
    <source>
        <dbReference type="Proteomes" id="UP000237194"/>
    </source>
</evidence>
<comment type="caution">
    <text evidence="2">The sequence shown here is derived from an EMBL/GenBank/DDBJ whole genome shotgun (WGS) entry which is preliminary data.</text>
</comment>
<dbReference type="AlphaFoldDB" id="A0A2S3WIW8"/>
<protein>
    <recommendedName>
        <fullName evidence="1">Zorya protein ZorC EH domain-containing protein</fullName>
    </recommendedName>
</protein>
<name>A0A2S3WIW8_PSEPU</name>
<dbReference type="RefSeq" id="WP_103438652.1">
    <property type="nucleotide sequence ID" value="NZ_MIND01000018.1"/>
</dbReference>
<reference evidence="2 3" key="2">
    <citation type="submission" date="2018-03" db="EMBL/GenBank/DDBJ databases">
        <title>Draft genome of Pseudomonas putida strain KT-27.</title>
        <authorList>
            <person name="Yoshizawa S."/>
            <person name="Khan N.H."/>
            <person name="Nishimura M."/>
            <person name="Chiura H.X."/>
            <person name="Ogura Y."/>
            <person name="Hayashi T."/>
            <person name="Kogure K."/>
        </authorList>
    </citation>
    <scope>NUCLEOTIDE SEQUENCE [LARGE SCALE GENOMIC DNA]</scope>
    <source>
        <strain evidence="2 3">KT-27</strain>
    </source>
</reference>
<evidence type="ECO:0000313" key="2">
    <source>
        <dbReference type="EMBL" id="POF90886.1"/>
    </source>
</evidence>
<gene>
    <name evidence="2" type="ORF">BGP80_24235</name>
</gene>
<dbReference type="EMBL" id="MIND01000018">
    <property type="protein sequence ID" value="POF90886.1"/>
    <property type="molecule type" value="Genomic_DNA"/>
</dbReference>
<evidence type="ECO:0000259" key="1">
    <source>
        <dbReference type="Pfam" id="PF15611"/>
    </source>
</evidence>
<dbReference type="Proteomes" id="UP000237194">
    <property type="component" value="Unassembled WGS sequence"/>
</dbReference>
<sequence>MKVPPIDNRPGEWPHGVIDNWTRLLARAQHLESKAGGSDAFEQMLATFREMMRTGRFDGFKALLTRRLTARALTWLWLHDDVIGPRLLNVRLLNTLIEAQQPRLTRITLVQMVQLYFRFFDRLDDRDKTAEQSLRAVLEAHVHAQLRLLPEPRMQSLRPDALTQLKQHGYWLLGIEGPLALAKHVREQGQELAATFEAYGLAGLSTSRYGDVCRAHFYLETLRQLVPGEWDEVLDELLKPSVSKAPYEGDKRIGHAALEIIIDRAGDAPSDIWQSFILNLAGDPRIASSSPNYRQWWLPLGEARINQVRGWLSKEDLRLFLQAVEQYGNESGKEDLQRMFPARKTFLEGLFKLGLIRHTRLMLGGIAQQSVRRILGEEVKTNFAKMEGSMNDKAAIYLDCGDFHLVEGSHSFKIWLYLAQPGPAMKSYEKNLFSHSDLTIELPKVYKKLYPGLGYEAVTHNGTWQRKVFDFLAENGIGVDIEKLLSKQEYRSYLNRHGVPVVRSNKVIVPPAIQSSMQAVKPERLPEPGSNAFETTSYAIGSASAASRPLTEPRTVGAAVEASVVKSIRAQNNAIADAGYSGSRRLFGKEPDVGTALAPVDSALPSVVAAVAESASAPLVVNELSGTALAGSITRLPKSAIAVMHYFASNPGDKARYASNVLEIEIREVNRLLHGPLRTFCKQDESFGWSVSGPALAVLNKLFP</sequence>
<reference evidence="2 3" key="1">
    <citation type="submission" date="2016-08" db="EMBL/GenBank/DDBJ databases">
        <authorList>
            <person name="Seilhamer J.J."/>
        </authorList>
    </citation>
    <scope>NUCLEOTIDE SEQUENCE [LARGE SCALE GENOMIC DNA]</scope>
    <source>
        <strain evidence="2 3">KT-27</strain>
    </source>
</reference>
<organism evidence="2 3">
    <name type="scientific">Pseudomonas putida</name>
    <name type="common">Arthrobacter siderocapsulatus</name>
    <dbReference type="NCBI Taxonomy" id="303"/>
    <lineage>
        <taxon>Bacteria</taxon>
        <taxon>Pseudomonadati</taxon>
        <taxon>Pseudomonadota</taxon>
        <taxon>Gammaproteobacteria</taxon>
        <taxon>Pseudomonadales</taxon>
        <taxon>Pseudomonadaceae</taxon>
        <taxon>Pseudomonas</taxon>
    </lineage>
</organism>